<evidence type="ECO:0000313" key="3">
    <source>
        <dbReference type="Proteomes" id="UP000799439"/>
    </source>
</evidence>
<dbReference type="Proteomes" id="UP000799439">
    <property type="component" value="Unassembled WGS sequence"/>
</dbReference>
<evidence type="ECO:0000313" key="2">
    <source>
        <dbReference type="EMBL" id="KAF2156496.1"/>
    </source>
</evidence>
<keyword evidence="3" id="KW-1185">Reference proteome</keyword>
<protein>
    <submittedName>
        <fullName evidence="2">Uncharacterized protein</fullName>
    </submittedName>
</protein>
<feature type="compositionally biased region" description="Polar residues" evidence="1">
    <location>
        <begin position="176"/>
        <end position="188"/>
    </location>
</feature>
<comment type="caution">
    <text evidence="2">The sequence shown here is derived from an EMBL/GenBank/DDBJ whole genome shotgun (WGS) entry which is preliminary data.</text>
</comment>
<evidence type="ECO:0000256" key="1">
    <source>
        <dbReference type="SAM" id="MobiDB-lite"/>
    </source>
</evidence>
<gene>
    <name evidence="2" type="ORF">K461DRAFT_265875</name>
</gene>
<dbReference type="AlphaFoldDB" id="A0A9P4J7I6"/>
<feature type="region of interest" description="Disordered" evidence="1">
    <location>
        <begin position="176"/>
        <end position="199"/>
    </location>
</feature>
<dbReference type="OrthoDB" id="4991875at2759"/>
<accession>A0A9P4J7I6</accession>
<proteinExistence type="predicted"/>
<sequence>MSAVQSVVSWNLPGGVDNSTTSYTYWGSVISANPTATTVAISCTPCLDLNPTMTFGPWAQITPPPNVAATGAYDAVITFPILDSNFSATGHGSSFAVSTETNADGKPAMQTFSVHCDMVSTTVAAACTEKYFGAAPAENSSTTSSTSLSSQYGISLTPVTITAGLDKLASITSTGGAAQPTSTSKSNNPTGPTSASATAGHTGAASSVYGVNSATLSLLGLLAAFFVR</sequence>
<organism evidence="2 3">
    <name type="scientific">Myriangium duriaei CBS 260.36</name>
    <dbReference type="NCBI Taxonomy" id="1168546"/>
    <lineage>
        <taxon>Eukaryota</taxon>
        <taxon>Fungi</taxon>
        <taxon>Dikarya</taxon>
        <taxon>Ascomycota</taxon>
        <taxon>Pezizomycotina</taxon>
        <taxon>Dothideomycetes</taxon>
        <taxon>Dothideomycetidae</taxon>
        <taxon>Myriangiales</taxon>
        <taxon>Myriangiaceae</taxon>
        <taxon>Myriangium</taxon>
    </lineage>
</organism>
<dbReference type="EMBL" id="ML996082">
    <property type="protein sequence ID" value="KAF2156496.1"/>
    <property type="molecule type" value="Genomic_DNA"/>
</dbReference>
<name>A0A9P4J7I6_9PEZI</name>
<feature type="compositionally biased region" description="Low complexity" evidence="1">
    <location>
        <begin position="189"/>
        <end position="199"/>
    </location>
</feature>
<reference evidence="2" key="1">
    <citation type="journal article" date="2020" name="Stud. Mycol.">
        <title>101 Dothideomycetes genomes: a test case for predicting lifestyles and emergence of pathogens.</title>
        <authorList>
            <person name="Haridas S."/>
            <person name="Albert R."/>
            <person name="Binder M."/>
            <person name="Bloem J."/>
            <person name="Labutti K."/>
            <person name="Salamov A."/>
            <person name="Andreopoulos B."/>
            <person name="Baker S."/>
            <person name="Barry K."/>
            <person name="Bills G."/>
            <person name="Bluhm B."/>
            <person name="Cannon C."/>
            <person name="Castanera R."/>
            <person name="Culley D."/>
            <person name="Daum C."/>
            <person name="Ezra D."/>
            <person name="Gonzalez J."/>
            <person name="Henrissat B."/>
            <person name="Kuo A."/>
            <person name="Liang C."/>
            <person name="Lipzen A."/>
            <person name="Lutzoni F."/>
            <person name="Magnuson J."/>
            <person name="Mondo S."/>
            <person name="Nolan M."/>
            <person name="Ohm R."/>
            <person name="Pangilinan J."/>
            <person name="Park H.-J."/>
            <person name="Ramirez L."/>
            <person name="Alfaro M."/>
            <person name="Sun H."/>
            <person name="Tritt A."/>
            <person name="Yoshinaga Y."/>
            <person name="Zwiers L.-H."/>
            <person name="Turgeon B."/>
            <person name="Goodwin S."/>
            <person name="Spatafora J."/>
            <person name="Crous P."/>
            <person name="Grigoriev I."/>
        </authorList>
    </citation>
    <scope>NUCLEOTIDE SEQUENCE</scope>
    <source>
        <strain evidence="2">CBS 260.36</strain>
    </source>
</reference>